<feature type="modified residue" description="4-aspartylphosphate" evidence="1">
    <location>
        <position position="56"/>
    </location>
</feature>
<dbReference type="KEGG" id="abac:LuPra_00281"/>
<dbReference type="Pfam" id="PF00072">
    <property type="entry name" value="Response_reg"/>
    <property type="match status" value="1"/>
</dbReference>
<evidence type="ECO:0000259" key="3">
    <source>
        <dbReference type="PROSITE" id="PS50930"/>
    </source>
</evidence>
<gene>
    <name evidence="4" type="primary">ypdB_1</name>
    <name evidence="4" type="ORF">LuPra_00281</name>
</gene>
<dbReference type="EMBL" id="CP015136">
    <property type="protein sequence ID" value="AMY07114.1"/>
    <property type="molecule type" value="Genomic_DNA"/>
</dbReference>
<dbReference type="InterPro" id="IPR046947">
    <property type="entry name" value="LytR-like"/>
</dbReference>
<dbReference type="InterPro" id="IPR007492">
    <property type="entry name" value="LytTR_DNA-bd_dom"/>
</dbReference>
<dbReference type="GO" id="GO:0000156">
    <property type="term" value="F:phosphorelay response regulator activity"/>
    <property type="evidence" value="ECO:0007669"/>
    <property type="project" value="InterPro"/>
</dbReference>
<dbReference type="Gene3D" id="3.40.50.2300">
    <property type="match status" value="1"/>
</dbReference>
<keyword evidence="1" id="KW-0597">Phosphoprotein</keyword>
<dbReference type="SMART" id="SM00850">
    <property type="entry name" value="LytTR"/>
    <property type="match status" value="1"/>
</dbReference>
<feature type="domain" description="HTH LytTR-type" evidence="3">
    <location>
        <begin position="158"/>
        <end position="260"/>
    </location>
</feature>
<reference evidence="4 5" key="1">
    <citation type="journal article" date="2016" name="Genome Announc.">
        <title>First Complete Genome Sequence of a Subdivision 6 Acidobacterium Strain.</title>
        <authorList>
            <person name="Huang S."/>
            <person name="Vieira S."/>
            <person name="Bunk B."/>
            <person name="Riedel T."/>
            <person name="Sproer C."/>
            <person name="Overmann J."/>
        </authorList>
    </citation>
    <scope>NUCLEOTIDE SEQUENCE [LARGE SCALE GENOMIC DNA]</scope>
    <source>
        <strain evidence="5">DSM 100886 HEG_-6_39</strain>
    </source>
</reference>
<dbReference type="Pfam" id="PF04397">
    <property type="entry name" value="LytTR"/>
    <property type="match status" value="1"/>
</dbReference>
<protein>
    <submittedName>
        <fullName evidence="4">Transcriptional regulatory protein YpdB</fullName>
    </submittedName>
</protein>
<evidence type="ECO:0000313" key="4">
    <source>
        <dbReference type="EMBL" id="AMY07114.1"/>
    </source>
</evidence>
<reference evidence="5" key="2">
    <citation type="submission" date="2016-04" db="EMBL/GenBank/DDBJ databases">
        <title>First Complete Genome Sequence of a Subdivision 6 Acidobacterium.</title>
        <authorList>
            <person name="Huang S."/>
            <person name="Vieira S."/>
            <person name="Bunk B."/>
            <person name="Riedel T."/>
            <person name="Sproeer C."/>
            <person name="Overmann J."/>
        </authorList>
    </citation>
    <scope>NUCLEOTIDE SEQUENCE [LARGE SCALE GENOMIC DNA]</scope>
    <source>
        <strain evidence="5">DSM 100886 HEG_-6_39</strain>
    </source>
</reference>
<dbReference type="AlphaFoldDB" id="A0A143PH72"/>
<keyword evidence="5" id="KW-1185">Reference proteome</keyword>
<evidence type="ECO:0000259" key="2">
    <source>
        <dbReference type="PROSITE" id="PS50110"/>
    </source>
</evidence>
<name>A0A143PH72_LUTPR</name>
<dbReference type="InterPro" id="IPR001789">
    <property type="entry name" value="Sig_transdc_resp-reg_receiver"/>
</dbReference>
<dbReference type="GO" id="GO:0003677">
    <property type="term" value="F:DNA binding"/>
    <property type="evidence" value="ECO:0007669"/>
    <property type="project" value="InterPro"/>
</dbReference>
<dbReference type="PROSITE" id="PS50110">
    <property type="entry name" value="RESPONSE_REGULATORY"/>
    <property type="match status" value="1"/>
</dbReference>
<evidence type="ECO:0000313" key="5">
    <source>
        <dbReference type="Proteomes" id="UP000076079"/>
    </source>
</evidence>
<dbReference type="Gene3D" id="2.40.50.1020">
    <property type="entry name" value="LytTr DNA-binding domain"/>
    <property type="match status" value="1"/>
</dbReference>
<organism evidence="4 5">
    <name type="scientific">Luteitalea pratensis</name>
    <dbReference type="NCBI Taxonomy" id="1855912"/>
    <lineage>
        <taxon>Bacteria</taxon>
        <taxon>Pseudomonadati</taxon>
        <taxon>Acidobacteriota</taxon>
        <taxon>Vicinamibacteria</taxon>
        <taxon>Vicinamibacterales</taxon>
        <taxon>Vicinamibacteraceae</taxon>
        <taxon>Luteitalea</taxon>
    </lineage>
</organism>
<dbReference type="RefSeq" id="WP_162271272.1">
    <property type="nucleotide sequence ID" value="NZ_CP015136.1"/>
</dbReference>
<feature type="domain" description="Response regulatory" evidence="2">
    <location>
        <begin position="5"/>
        <end position="117"/>
    </location>
</feature>
<dbReference type="Proteomes" id="UP000076079">
    <property type="component" value="Chromosome"/>
</dbReference>
<dbReference type="SUPFAM" id="SSF52172">
    <property type="entry name" value="CheY-like"/>
    <property type="match status" value="1"/>
</dbReference>
<accession>A0A143PH72</accession>
<dbReference type="PANTHER" id="PTHR37299:SF1">
    <property type="entry name" value="STAGE 0 SPORULATION PROTEIN A HOMOLOG"/>
    <property type="match status" value="1"/>
</dbReference>
<evidence type="ECO:0000256" key="1">
    <source>
        <dbReference type="PROSITE-ProRule" id="PRU00169"/>
    </source>
</evidence>
<dbReference type="InterPro" id="IPR011006">
    <property type="entry name" value="CheY-like_superfamily"/>
</dbReference>
<dbReference type="PROSITE" id="PS50930">
    <property type="entry name" value="HTH_LYTTR"/>
    <property type="match status" value="1"/>
</dbReference>
<dbReference type="PANTHER" id="PTHR37299">
    <property type="entry name" value="TRANSCRIPTIONAL REGULATOR-RELATED"/>
    <property type="match status" value="1"/>
</dbReference>
<proteinExistence type="predicted"/>
<sequence length="267" mass="30060">MSRFRALVVDDEPLSRGMVAAILREDGEMDVVLECADAMAAQELIRSTRPDIVFLDIEMPEVTGLDLARELGEDGPVVVFVTAFNRYTPDAFEVSASDYVLKPFSDQRFADALQRPKRRVRERRLGALAQQLATLSSELRLDDETEPVLKARAYVEQLSFKQNDRQIVVPISDVYWIEAEDYYVRIHSQRGRHLVRTPLATLEARLNPRDFLRVHRGAIVNVQKVVAVRDAGGLMLVLADGTEVPVSRSRRAAVESSLLPRANPPRP</sequence>
<dbReference type="STRING" id="1855912.LuPra_00281"/>
<dbReference type="SMART" id="SM00448">
    <property type="entry name" value="REC"/>
    <property type="match status" value="1"/>
</dbReference>